<reference evidence="1 2" key="1">
    <citation type="submission" date="2015-08" db="EMBL/GenBank/DDBJ databases">
        <authorList>
            <person name="Babu N.S."/>
            <person name="Beckwith C.J."/>
            <person name="Beseler K.G."/>
            <person name="Brison A."/>
            <person name="Carone J.V."/>
            <person name="Caskin T.P."/>
            <person name="Diamond M."/>
            <person name="Durham M.E."/>
            <person name="Foxe J.M."/>
            <person name="Go M."/>
            <person name="Henderson B.A."/>
            <person name="Jones I.B."/>
            <person name="McGettigan J.A."/>
            <person name="Micheletti S.J."/>
            <person name="Nasrallah M.E."/>
            <person name="Ortiz D."/>
            <person name="Piller C.R."/>
            <person name="Privatt S.R."/>
            <person name="Schneider S.L."/>
            <person name="Sharp S."/>
            <person name="Smith T.C."/>
            <person name="Stanton J.D."/>
            <person name="Ullery H.E."/>
            <person name="Wilson R.J."/>
            <person name="Serrano M.G."/>
            <person name="Buck G."/>
            <person name="Lee V."/>
            <person name="Wang Y."/>
            <person name="Carvalho R."/>
            <person name="Voegtly L."/>
            <person name="Shi R."/>
            <person name="Duckworth R."/>
            <person name="Johnson A."/>
            <person name="Loviza R."/>
            <person name="Walstead R."/>
            <person name="Shah Z."/>
            <person name="Kiflezghi M."/>
            <person name="Wade K."/>
            <person name="Ball S.L."/>
            <person name="Bradley K.W."/>
            <person name="Asai D.J."/>
            <person name="Bowman C.A."/>
            <person name="Russell D.A."/>
            <person name="Pope W.H."/>
            <person name="Jacobs-Sera D."/>
            <person name="Hendrix R.W."/>
            <person name="Hatfull G.F."/>
        </authorList>
    </citation>
    <scope>NUCLEOTIDE SEQUENCE [LARGE SCALE GENOMIC DNA]</scope>
    <source>
        <strain evidence="1 2">DSM 27710</strain>
    </source>
</reference>
<dbReference type="EMBL" id="CP012332">
    <property type="protein sequence ID" value="AKU92284.1"/>
    <property type="molecule type" value="Genomic_DNA"/>
</dbReference>
<sequence>MAEIIDLMLHRAAIQATDEILQRRGLGYFLEKTGAFPFALSEQRCAVVIEVARRRSGASRSQRADASLRMVRRRLIALVAEAMVRVGY</sequence>
<gene>
    <name evidence="1" type="ORF">AKJ08_2671</name>
</gene>
<keyword evidence="2" id="KW-1185">Reference proteome</keyword>
<accession>A0A0K1PGQ0</accession>
<dbReference type="KEGG" id="vin:AKJ08_2671"/>
<name>A0A0K1PGQ0_9BACT</name>
<dbReference type="STRING" id="1391653.AKJ08_2671"/>
<protein>
    <submittedName>
        <fullName evidence="1">Uncharacterized protein</fullName>
    </submittedName>
</protein>
<evidence type="ECO:0000313" key="2">
    <source>
        <dbReference type="Proteomes" id="UP000055590"/>
    </source>
</evidence>
<dbReference type="AlphaFoldDB" id="A0A0K1PGQ0"/>
<dbReference type="Proteomes" id="UP000055590">
    <property type="component" value="Chromosome"/>
</dbReference>
<proteinExistence type="predicted"/>
<organism evidence="1 2">
    <name type="scientific">Vulgatibacter incomptus</name>
    <dbReference type="NCBI Taxonomy" id="1391653"/>
    <lineage>
        <taxon>Bacteria</taxon>
        <taxon>Pseudomonadati</taxon>
        <taxon>Myxococcota</taxon>
        <taxon>Myxococcia</taxon>
        <taxon>Myxococcales</taxon>
        <taxon>Cystobacterineae</taxon>
        <taxon>Vulgatibacteraceae</taxon>
        <taxon>Vulgatibacter</taxon>
    </lineage>
</organism>
<evidence type="ECO:0000313" key="1">
    <source>
        <dbReference type="EMBL" id="AKU92284.1"/>
    </source>
</evidence>